<dbReference type="GO" id="GO:0009451">
    <property type="term" value="P:RNA modification"/>
    <property type="evidence" value="ECO:0007669"/>
    <property type="project" value="InterPro"/>
</dbReference>
<dbReference type="PANTHER" id="PTHR24015">
    <property type="entry name" value="OS07G0578800 PROTEIN-RELATED"/>
    <property type="match status" value="1"/>
</dbReference>
<protein>
    <recommendedName>
        <fullName evidence="6">Pentatricopeptide repeat-containing protein</fullName>
    </recommendedName>
</protein>
<dbReference type="PROSITE" id="PS51375">
    <property type="entry name" value="PPR"/>
    <property type="match status" value="5"/>
</dbReference>
<dbReference type="FunFam" id="1.25.40.10:FF:000073">
    <property type="entry name" value="Pentatricopeptide repeat-containing protein chloroplastic"/>
    <property type="match status" value="1"/>
</dbReference>
<dbReference type="FunFam" id="1.25.40.10:FF:000280">
    <property type="entry name" value="Pentatricopeptide repeat-containing protein"/>
    <property type="match status" value="1"/>
</dbReference>
<name>A0A7J9LHA4_GOSSC</name>
<dbReference type="Pfam" id="PF20431">
    <property type="entry name" value="E_motif"/>
    <property type="match status" value="1"/>
</dbReference>
<gene>
    <name evidence="4" type="ORF">Goshw_021732</name>
</gene>
<dbReference type="InterPro" id="IPR046960">
    <property type="entry name" value="PPR_At4g14850-like_plant"/>
</dbReference>
<keyword evidence="5" id="KW-1185">Reference proteome</keyword>
<dbReference type="FunFam" id="1.25.40.10:FF:000344">
    <property type="entry name" value="Pentatricopeptide repeat-containing protein"/>
    <property type="match status" value="1"/>
</dbReference>
<dbReference type="Pfam" id="PF13041">
    <property type="entry name" value="PPR_2"/>
    <property type="match status" value="4"/>
</dbReference>
<feature type="repeat" description="PPR" evidence="3">
    <location>
        <begin position="230"/>
        <end position="265"/>
    </location>
</feature>
<dbReference type="AlphaFoldDB" id="A0A7J9LHA4"/>
<evidence type="ECO:0000256" key="3">
    <source>
        <dbReference type="PROSITE-ProRule" id="PRU00708"/>
    </source>
</evidence>
<dbReference type="EMBL" id="JABFAF010000006">
    <property type="protein sequence ID" value="MBA0858104.1"/>
    <property type="molecule type" value="Genomic_DNA"/>
</dbReference>
<dbReference type="Gene3D" id="1.25.40.10">
    <property type="entry name" value="Tetratricopeptide repeat domain"/>
    <property type="match status" value="5"/>
</dbReference>
<feature type="repeat" description="PPR" evidence="3">
    <location>
        <begin position="433"/>
        <end position="467"/>
    </location>
</feature>
<proteinExistence type="inferred from homology"/>
<evidence type="ECO:0000256" key="2">
    <source>
        <dbReference type="ARBA" id="ARBA00061659"/>
    </source>
</evidence>
<comment type="caution">
    <text evidence="4">The sequence shown here is derived from an EMBL/GenBank/DDBJ whole genome shotgun (WGS) entry which is preliminary data.</text>
</comment>
<evidence type="ECO:0008006" key="6">
    <source>
        <dbReference type="Google" id="ProtNLM"/>
    </source>
</evidence>
<reference evidence="4 5" key="1">
    <citation type="journal article" date="2019" name="Genome Biol. Evol.">
        <title>Insights into the evolution of the New World diploid cottons (Gossypium, subgenus Houzingenia) based on genome sequencing.</title>
        <authorList>
            <person name="Grover C.E."/>
            <person name="Arick M.A. 2nd"/>
            <person name="Thrash A."/>
            <person name="Conover J.L."/>
            <person name="Sanders W.S."/>
            <person name="Peterson D.G."/>
            <person name="Frelichowski J.E."/>
            <person name="Scheffler J.A."/>
            <person name="Scheffler B.E."/>
            <person name="Wendel J.F."/>
        </authorList>
    </citation>
    <scope>NUCLEOTIDE SEQUENCE [LARGE SCALE GENOMIC DNA]</scope>
    <source>
        <strain evidence="4">1</strain>
        <tissue evidence="4">Leaf</tissue>
    </source>
</reference>
<dbReference type="GO" id="GO:0003723">
    <property type="term" value="F:RNA binding"/>
    <property type="evidence" value="ECO:0007669"/>
    <property type="project" value="InterPro"/>
</dbReference>
<feature type="repeat" description="PPR" evidence="3">
    <location>
        <begin position="332"/>
        <end position="366"/>
    </location>
</feature>
<evidence type="ECO:0000313" key="5">
    <source>
        <dbReference type="Proteomes" id="UP000593576"/>
    </source>
</evidence>
<feature type="repeat" description="PPR" evidence="3">
    <location>
        <begin position="534"/>
        <end position="568"/>
    </location>
</feature>
<evidence type="ECO:0000313" key="4">
    <source>
        <dbReference type="EMBL" id="MBA0858104.1"/>
    </source>
</evidence>
<dbReference type="Proteomes" id="UP000593576">
    <property type="component" value="Unassembled WGS sequence"/>
</dbReference>
<comment type="similarity">
    <text evidence="2">Belongs to the PPR family. PCMP-E subfamily.</text>
</comment>
<sequence>MTKMMRSRAQIIEQRKRQTIVLQLMKTQNSEPGSVSFGEKACEFYFIFPVNWDSVVLYMKGREFLINLCKACNDGKSTAKLHSQILKTGFSHDSFLATKLTSLYSNFSSIEQVQKLFDEMPQRTVYLWNSILRAYSKHKQWKKTWVLFKNMISDEKGEENVPDNYTLSTVLKACAELQLLKHGEILHGFLWKHEKIRLDLFVGSALIEFYSKCGEMSDASKVFNEFEKPDVVLWTSMVSGYEQNGYFEKAIAFFSRMVVEEGVDPDRVTLVSLVSACAKLMNLKLGRSVHGFVVRRGFESELSLVNALLNMYAKTGIVKVAENLFRMIEVKDVVTWSSMIGCYSRNGAAVESLNLFNEMINKGCRPNAVTVVSALQACAVACDLDEGRRIHELATKRGFELEVSVSTALIDMYMKCLSPDEAVNVFRKMPGKDVVSWAALLSGYALNGMANKSIGIFKDMLCSGIQPDAVSMVKILASSSELGILHQAECLHGYVTSSGFDNNAFIGASLIELYSKCGSLDYAIKVFEGIIDKDVVLWSAMIAGFGIHGRGEEALKLFHRMVKSSAARPNDVTFVSILSACSHAGLLLQGIEIFHMMVNDYGLHPGSEHYGIVVDLLGRTGELEKAMDIINQMPVPVEPHVWGALLAACRIHHNVEIGEVAAKNLLCLDSNHAGYYILLSNMYGVDGKWGNLAKIRSLIKEKGLKKMVGQSMIEIRNEVHSFVADDKLHPECEKIYELVGQLE</sequence>
<feature type="repeat" description="PPR" evidence="3">
    <location>
        <begin position="124"/>
        <end position="154"/>
    </location>
</feature>
<dbReference type="Pfam" id="PF01535">
    <property type="entry name" value="PPR"/>
    <property type="match status" value="4"/>
</dbReference>
<organism evidence="4 5">
    <name type="scientific">Gossypium schwendimanii</name>
    <name type="common">Cotton</name>
    <dbReference type="NCBI Taxonomy" id="34291"/>
    <lineage>
        <taxon>Eukaryota</taxon>
        <taxon>Viridiplantae</taxon>
        <taxon>Streptophyta</taxon>
        <taxon>Embryophyta</taxon>
        <taxon>Tracheophyta</taxon>
        <taxon>Spermatophyta</taxon>
        <taxon>Magnoliopsida</taxon>
        <taxon>eudicotyledons</taxon>
        <taxon>Gunneridae</taxon>
        <taxon>Pentapetalae</taxon>
        <taxon>rosids</taxon>
        <taxon>malvids</taxon>
        <taxon>Malvales</taxon>
        <taxon>Malvaceae</taxon>
        <taxon>Malvoideae</taxon>
        <taxon>Gossypium</taxon>
    </lineage>
</organism>
<feature type="non-terminal residue" evidence="4">
    <location>
        <position position="743"/>
    </location>
</feature>
<dbReference type="PANTHER" id="PTHR24015:SF2014">
    <property type="entry name" value="PENTATRICOPEPTIDE REPEAT-CONTAINING PROTEIN"/>
    <property type="match status" value="1"/>
</dbReference>
<keyword evidence="1" id="KW-0677">Repeat</keyword>
<dbReference type="FunFam" id="1.25.40.10:FF:000031">
    <property type="entry name" value="Pentatricopeptide repeat-containing protein mitochondrial"/>
    <property type="match status" value="2"/>
</dbReference>
<dbReference type="NCBIfam" id="TIGR00756">
    <property type="entry name" value="PPR"/>
    <property type="match status" value="5"/>
</dbReference>
<accession>A0A7J9LHA4</accession>
<dbReference type="OrthoDB" id="185373at2759"/>
<dbReference type="InterPro" id="IPR011990">
    <property type="entry name" value="TPR-like_helical_dom_sf"/>
</dbReference>
<dbReference type="InterPro" id="IPR046848">
    <property type="entry name" value="E_motif"/>
</dbReference>
<evidence type="ECO:0000256" key="1">
    <source>
        <dbReference type="ARBA" id="ARBA00022737"/>
    </source>
</evidence>
<dbReference type="InterPro" id="IPR002885">
    <property type="entry name" value="PPR_rpt"/>
</dbReference>